<evidence type="ECO:0000313" key="2">
    <source>
        <dbReference type="EMBL" id="CAD8863334.1"/>
    </source>
</evidence>
<dbReference type="InterPro" id="IPR036865">
    <property type="entry name" value="CRAL-TRIO_dom_sf"/>
</dbReference>
<reference evidence="2" key="1">
    <citation type="submission" date="2021-01" db="EMBL/GenBank/DDBJ databases">
        <authorList>
            <person name="Corre E."/>
            <person name="Pelletier E."/>
            <person name="Niang G."/>
            <person name="Scheremetjew M."/>
            <person name="Finn R."/>
            <person name="Kale V."/>
            <person name="Holt S."/>
            <person name="Cochrane G."/>
            <person name="Meng A."/>
            <person name="Brown T."/>
            <person name="Cohen L."/>
        </authorList>
    </citation>
    <scope>NUCLEOTIDE SEQUENCE</scope>
</reference>
<dbReference type="SUPFAM" id="SSF52087">
    <property type="entry name" value="CRAL/TRIO domain"/>
    <property type="match status" value="1"/>
</dbReference>
<dbReference type="SMART" id="SM00516">
    <property type="entry name" value="SEC14"/>
    <property type="match status" value="1"/>
</dbReference>
<dbReference type="Gene3D" id="3.40.525.10">
    <property type="entry name" value="CRAL-TRIO lipid binding domain"/>
    <property type="match status" value="1"/>
</dbReference>
<evidence type="ECO:0000259" key="1">
    <source>
        <dbReference type="PROSITE" id="PS50191"/>
    </source>
</evidence>
<dbReference type="PANTHER" id="PTHR45657:SF1">
    <property type="entry name" value="CRAL-TRIO DOMAIN-CONTAINING PROTEIN YKL091C-RELATED"/>
    <property type="match status" value="1"/>
</dbReference>
<dbReference type="InterPro" id="IPR051026">
    <property type="entry name" value="PI/PC_transfer"/>
</dbReference>
<dbReference type="PROSITE" id="PS50191">
    <property type="entry name" value="CRAL_TRIO"/>
    <property type="match status" value="1"/>
</dbReference>
<dbReference type="InterPro" id="IPR001251">
    <property type="entry name" value="CRAL-TRIO_dom"/>
</dbReference>
<sequence length="314" mass="35667">MGMLKDDPIVSTYPEFLPTPQELCKAMEMIAQPEHEELLRALETRISIAGCVESSMLRFCWQAKQDDEHDENCARAALQWVQVALDSRQRLGMDTIFQGPFSPEFRDLYTSTVPFSFHETDRFGHPVYITRFGAVDMEAFESLWEMGELMQEAAGLSANGMVLFHLRAIEYLTRVVMARETLRQGRVVDRWLVIMDLDGIGLHHLDASLKAFLKSLSELSKLMFPEMMHATIALNVPWYLSLAGWPLVRPFLHPVTQAKVSVFYSESSGLAKLLEFLDEENIPPYLGGSCRCAECESGQLRGGSMFEWERSLEG</sequence>
<dbReference type="EMBL" id="HBFQ01052929">
    <property type="protein sequence ID" value="CAD8863334.1"/>
    <property type="molecule type" value="Transcribed_RNA"/>
</dbReference>
<name>A0A7S1AS49_NOCSC</name>
<dbReference type="CDD" id="cd00170">
    <property type="entry name" value="SEC14"/>
    <property type="match status" value="1"/>
</dbReference>
<dbReference type="AlphaFoldDB" id="A0A7S1AS49"/>
<organism evidence="2">
    <name type="scientific">Noctiluca scintillans</name>
    <name type="common">Sea sparkle</name>
    <name type="synonym">Red tide dinoflagellate</name>
    <dbReference type="NCBI Taxonomy" id="2966"/>
    <lineage>
        <taxon>Eukaryota</taxon>
        <taxon>Sar</taxon>
        <taxon>Alveolata</taxon>
        <taxon>Dinophyceae</taxon>
        <taxon>Noctilucales</taxon>
        <taxon>Noctilucaceae</taxon>
        <taxon>Noctiluca</taxon>
    </lineage>
</organism>
<dbReference type="Pfam" id="PF00650">
    <property type="entry name" value="CRAL_TRIO"/>
    <property type="match status" value="1"/>
</dbReference>
<gene>
    <name evidence="2" type="ORF">NSCI0253_LOCUS37689</name>
</gene>
<protein>
    <recommendedName>
        <fullName evidence="1">CRAL-TRIO domain-containing protein</fullName>
    </recommendedName>
</protein>
<feature type="domain" description="CRAL-TRIO" evidence="1">
    <location>
        <begin position="105"/>
        <end position="294"/>
    </location>
</feature>
<dbReference type="PANTHER" id="PTHR45657">
    <property type="entry name" value="CRAL-TRIO DOMAIN-CONTAINING PROTEIN YKL091C-RELATED"/>
    <property type="match status" value="1"/>
</dbReference>
<accession>A0A7S1AS49</accession>
<proteinExistence type="predicted"/>